<dbReference type="Proteomes" id="UP000034307">
    <property type="component" value="Unassembled WGS sequence"/>
</dbReference>
<comment type="caution">
    <text evidence="2">The sequence shown here is derived from an EMBL/GenBank/DDBJ whole genome shotgun (WGS) entry which is preliminary data.</text>
</comment>
<dbReference type="SUPFAM" id="SSF88723">
    <property type="entry name" value="PIN domain-like"/>
    <property type="match status" value="1"/>
</dbReference>
<dbReference type="InterPro" id="IPR051619">
    <property type="entry name" value="TypeII_TA_RNase_PINc/VapC"/>
</dbReference>
<accession>A0A0G1TT70</accession>
<dbReference type="InterPro" id="IPR029060">
    <property type="entry name" value="PIN-like_dom_sf"/>
</dbReference>
<organism evidence="2 3">
    <name type="scientific">Candidatus Amesbacteria bacterium GW2011_GWA2_47_11b</name>
    <dbReference type="NCBI Taxonomy" id="1618358"/>
    <lineage>
        <taxon>Bacteria</taxon>
        <taxon>Candidatus Amesiibacteriota</taxon>
    </lineage>
</organism>
<protein>
    <submittedName>
        <fullName evidence="2">Uncharacterized protein</fullName>
    </submittedName>
</protein>
<reference evidence="2 3" key="1">
    <citation type="journal article" date="2015" name="Nature">
        <title>rRNA introns, odd ribosomes, and small enigmatic genomes across a large radiation of phyla.</title>
        <authorList>
            <person name="Brown C.T."/>
            <person name="Hug L.A."/>
            <person name="Thomas B.C."/>
            <person name="Sharon I."/>
            <person name="Castelle C.J."/>
            <person name="Singh A."/>
            <person name="Wilkins M.J."/>
            <person name="Williams K.H."/>
            <person name="Banfield J.F."/>
        </authorList>
    </citation>
    <scope>NUCLEOTIDE SEQUENCE [LARGE SCALE GENOMIC DNA]</scope>
</reference>
<dbReference type="PANTHER" id="PTHR35901">
    <property type="entry name" value="RIBONUCLEASE VAPC3"/>
    <property type="match status" value="1"/>
</dbReference>
<dbReference type="EMBL" id="LCNO01000018">
    <property type="protein sequence ID" value="KKU57358.1"/>
    <property type="molecule type" value="Genomic_DNA"/>
</dbReference>
<dbReference type="CDD" id="cd09873">
    <property type="entry name" value="PIN_Pae0151-like"/>
    <property type="match status" value="1"/>
</dbReference>
<gene>
    <name evidence="2" type="ORF">UX80_C0018G0012</name>
</gene>
<dbReference type="AlphaFoldDB" id="A0A0G1TT70"/>
<evidence type="ECO:0000256" key="1">
    <source>
        <dbReference type="ARBA" id="ARBA00022842"/>
    </source>
</evidence>
<evidence type="ECO:0000313" key="3">
    <source>
        <dbReference type="Proteomes" id="UP000034307"/>
    </source>
</evidence>
<dbReference type="Gene3D" id="3.40.50.1010">
    <property type="entry name" value="5'-nuclease"/>
    <property type="match status" value="1"/>
</dbReference>
<keyword evidence="1" id="KW-0460">Magnesium</keyword>
<dbReference type="STRING" id="1618358.UX80_C0018G0012"/>
<name>A0A0G1TT70_9BACT</name>
<sequence length="136" mass="15790">MSTQITIDASVILSSILYQRPKPVNKLKEIETHKFRVFTAPFFKSELTNGIRFSVKSPQDAEELLEQTLELCDKFEEFQLSNPAYQKIMDLAIQNSATVYDTTYHYIALTTKSILYTCDHDYFRKSKHLGHIEYLG</sequence>
<evidence type="ECO:0000313" key="2">
    <source>
        <dbReference type="EMBL" id="KKU57358.1"/>
    </source>
</evidence>
<dbReference type="InterPro" id="IPR044153">
    <property type="entry name" value="PIN_Pae0151-like"/>
</dbReference>
<proteinExistence type="predicted"/>
<dbReference type="PANTHER" id="PTHR35901:SF1">
    <property type="entry name" value="EXONUCLEASE VAPC9"/>
    <property type="match status" value="1"/>
</dbReference>